<evidence type="ECO:0000256" key="2">
    <source>
        <dbReference type="SAM" id="MobiDB-lite"/>
    </source>
</evidence>
<gene>
    <name evidence="3" type="ORF">ASTO00021_LOCUS12476</name>
</gene>
<evidence type="ECO:0000256" key="1">
    <source>
        <dbReference type="SAM" id="Coils"/>
    </source>
</evidence>
<dbReference type="AlphaFoldDB" id="A0A7S3PKJ4"/>
<name>A0A7S3PKJ4_9STRA</name>
<accession>A0A7S3PKJ4</accession>
<feature type="coiled-coil region" evidence="1">
    <location>
        <begin position="9"/>
        <end position="114"/>
    </location>
</feature>
<keyword evidence="1" id="KW-0175">Coiled coil</keyword>
<evidence type="ECO:0000313" key="3">
    <source>
        <dbReference type="EMBL" id="CAE0442365.1"/>
    </source>
</evidence>
<protein>
    <submittedName>
        <fullName evidence="3">Uncharacterized protein</fullName>
    </submittedName>
</protein>
<organism evidence="3">
    <name type="scientific">Aplanochytrium stocchinoi</name>
    <dbReference type="NCBI Taxonomy" id="215587"/>
    <lineage>
        <taxon>Eukaryota</taxon>
        <taxon>Sar</taxon>
        <taxon>Stramenopiles</taxon>
        <taxon>Bigyra</taxon>
        <taxon>Labyrinthulomycetes</taxon>
        <taxon>Thraustochytrida</taxon>
        <taxon>Thraustochytriidae</taxon>
        <taxon>Aplanochytrium</taxon>
    </lineage>
</organism>
<feature type="coiled-coil region" evidence="1">
    <location>
        <begin position="148"/>
        <end position="259"/>
    </location>
</feature>
<sequence>MSSVTEHNVVALLDENRTLKEQLGSLKETLKLFQETATIDSEKTDRSTHENLLALQKRFHSEKQQWQEKIARLKKTCSEQSSLAKQIANMKAELESTKNLLSQVAEERDKLKGDLDGKDIIWVVILHYFIFLLCQLWKCLKDYIIGVAEKQKAEIDALNNKLKSASRTKAQAQSQLASNKSKLASSNSQLEALRKDHSEIVQERDGMKTELENLRVASAENKEVISNMEIKISTLETKLEETENVKNNFEDEWKNCKNEIEIQTEANKSLSIAVEKYKEDLSQKTTQHKIASRKSVQLIKELKSQLQKETEKYTALEERNQEDQKRHEEETTGLNERINQLNLNLRNGTSNPGKEKNDSDGVKRALAKRLESLLNENQALKEKVSFLEESVLSVNNELIQLKNVNGKLHSHNIPSTTVDEENEESEEIFI</sequence>
<dbReference type="EMBL" id="HBIN01016413">
    <property type="protein sequence ID" value="CAE0442365.1"/>
    <property type="molecule type" value="Transcribed_RNA"/>
</dbReference>
<feature type="compositionally biased region" description="Basic and acidic residues" evidence="2">
    <location>
        <begin position="315"/>
        <end position="330"/>
    </location>
</feature>
<reference evidence="3" key="1">
    <citation type="submission" date="2021-01" db="EMBL/GenBank/DDBJ databases">
        <authorList>
            <person name="Corre E."/>
            <person name="Pelletier E."/>
            <person name="Niang G."/>
            <person name="Scheremetjew M."/>
            <person name="Finn R."/>
            <person name="Kale V."/>
            <person name="Holt S."/>
            <person name="Cochrane G."/>
            <person name="Meng A."/>
            <person name="Brown T."/>
            <person name="Cohen L."/>
        </authorList>
    </citation>
    <scope>NUCLEOTIDE SEQUENCE</scope>
    <source>
        <strain evidence="3">GSBS06</strain>
    </source>
</reference>
<proteinExistence type="predicted"/>
<feature type="region of interest" description="Disordered" evidence="2">
    <location>
        <begin position="315"/>
        <end position="334"/>
    </location>
</feature>